<evidence type="ECO:0000313" key="2">
    <source>
        <dbReference type="Proteomes" id="UP000654918"/>
    </source>
</evidence>
<evidence type="ECO:0000313" key="1">
    <source>
        <dbReference type="EMBL" id="KAF6821734.1"/>
    </source>
</evidence>
<sequence length="46" mass="5636">MCPVLKPKHWNGEMGFMPRLQDGHICYGRLERNAFLFLFWISPWRR</sequence>
<dbReference type="AlphaFoldDB" id="A0A8H6N694"/>
<comment type="caution">
    <text evidence="1">The sequence shown here is derived from an EMBL/GenBank/DDBJ whole genome shotgun (WGS) entry which is preliminary data.</text>
</comment>
<proteinExistence type="predicted"/>
<name>A0A8H6N694_9PEZI</name>
<dbReference type="EMBL" id="WIGO01000257">
    <property type="protein sequence ID" value="KAF6821734.1"/>
    <property type="molecule type" value="Genomic_DNA"/>
</dbReference>
<keyword evidence="2" id="KW-1185">Reference proteome</keyword>
<gene>
    <name evidence="1" type="ORF">CPLU01_12446</name>
</gene>
<dbReference type="Proteomes" id="UP000654918">
    <property type="component" value="Unassembled WGS sequence"/>
</dbReference>
<accession>A0A8H6N694</accession>
<reference evidence="1" key="1">
    <citation type="journal article" date="2020" name="Phytopathology">
        <title>Genome Sequence Resources of Colletotrichum truncatum, C. plurivorum, C. musicola, and C. sojae: Four Species Pathogenic to Soybean (Glycine max).</title>
        <authorList>
            <person name="Rogerio F."/>
            <person name="Boufleur T.R."/>
            <person name="Ciampi-Guillardi M."/>
            <person name="Sukno S.A."/>
            <person name="Thon M.R."/>
            <person name="Massola Junior N.S."/>
            <person name="Baroncelli R."/>
        </authorList>
    </citation>
    <scope>NUCLEOTIDE SEQUENCE</scope>
    <source>
        <strain evidence="1">LFN00145</strain>
    </source>
</reference>
<protein>
    <submittedName>
        <fullName evidence="1">Uncharacterized protein</fullName>
    </submittedName>
</protein>
<organism evidence="1 2">
    <name type="scientific">Colletotrichum plurivorum</name>
    <dbReference type="NCBI Taxonomy" id="2175906"/>
    <lineage>
        <taxon>Eukaryota</taxon>
        <taxon>Fungi</taxon>
        <taxon>Dikarya</taxon>
        <taxon>Ascomycota</taxon>
        <taxon>Pezizomycotina</taxon>
        <taxon>Sordariomycetes</taxon>
        <taxon>Hypocreomycetidae</taxon>
        <taxon>Glomerellales</taxon>
        <taxon>Glomerellaceae</taxon>
        <taxon>Colletotrichum</taxon>
        <taxon>Colletotrichum orchidearum species complex</taxon>
    </lineage>
</organism>